<dbReference type="InterPro" id="IPR030378">
    <property type="entry name" value="G_CP_dom"/>
</dbReference>
<keyword evidence="3" id="KW-0378">Hydrolase</keyword>
<evidence type="ECO:0000313" key="6">
    <source>
        <dbReference type="EMBL" id="NDY92322.1"/>
    </source>
</evidence>
<dbReference type="GO" id="GO:0019843">
    <property type="term" value="F:rRNA binding"/>
    <property type="evidence" value="ECO:0007669"/>
    <property type="project" value="UniProtKB-KW"/>
</dbReference>
<dbReference type="InterPro" id="IPR004881">
    <property type="entry name" value="Ribosome_biogen_GTPase_RsgA"/>
</dbReference>
<keyword evidence="3" id="KW-0862">Zinc</keyword>
<evidence type="ECO:0000256" key="2">
    <source>
        <dbReference type="ARBA" id="ARBA00023134"/>
    </source>
</evidence>
<feature type="binding site" evidence="3">
    <location>
        <begin position="181"/>
        <end position="189"/>
    </location>
    <ligand>
        <name>GTP</name>
        <dbReference type="ChEBI" id="CHEBI:37565"/>
    </ligand>
</feature>
<dbReference type="Gene3D" id="3.40.50.300">
    <property type="entry name" value="P-loop containing nucleotide triphosphate hydrolases"/>
    <property type="match status" value="1"/>
</dbReference>
<gene>
    <name evidence="3 6" type="primary">rsgA</name>
    <name evidence="6" type="ORF">G3A44_14125</name>
</gene>
<feature type="binding site" evidence="3">
    <location>
        <begin position="128"/>
        <end position="131"/>
    </location>
    <ligand>
        <name>GTP</name>
        <dbReference type="ChEBI" id="CHEBI:37565"/>
    </ligand>
</feature>
<keyword evidence="7" id="KW-1185">Reference proteome</keyword>
<evidence type="ECO:0000259" key="5">
    <source>
        <dbReference type="PROSITE" id="PS51721"/>
    </source>
</evidence>
<dbReference type="GO" id="GO:0042274">
    <property type="term" value="P:ribosomal small subunit biogenesis"/>
    <property type="evidence" value="ECO:0007669"/>
    <property type="project" value="UniProtKB-UniRule"/>
</dbReference>
<dbReference type="RefSeq" id="WP_163458170.1">
    <property type="nucleotide sequence ID" value="NZ_JAAGOH010000016.1"/>
</dbReference>
<dbReference type="PANTHER" id="PTHR32120">
    <property type="entry name" value="SMALL RIBOSOMAL SUBUNIT BIOGENESIS GTPASE RSGA"/>
    <property type="match status" value="1"/>
</dbReference>
<name>A0A7C9TL40_9BURK</name>
<keyword evidence="3" id="KW-0963">Cytoplasm</keyword>
<keyword evidence="1 3" id="KW-0547">Nucleotide-binding</keyword>
<dbReference type="Proteomes" id="UP000484255">
    <property type="component" value="Unassembled WGS sequence"/>
</dbReference>
<dbReference type="EMBL" id="JAAGOH010000016">
    <property type="protein sequence ID" value="NDY92322.1"/>
    <property type="molecule type" value="Genomic_DNA"/>
</dbReference>
<dbReference type="Pfam" id="PF03193">
    <property type="entry name" value="RsgA_GTPase"/>
    <property type="match status" value="1"/>
</dbReference>
<feature type="binding site" evidence="3">
    <location>
        <position position="284"/>
    </location>
    <ligand>
        <name>Zn(2+)</name>
        <dbReference type="ChEBI" id="CHEBI:29105"/>
    </ligand>
</feature>
<evidence type="ECO:0000256" key="3">
    <source>
        <dbReference type="HAMAP-Rule" id="MF_01820"/>
    </source>
</evidence>
<dbReference type="InterPro" id="IPR027417">
    <property type="entry name" value="P-loop_NTPase"/>
</dbReference>
<keyword evidence="3" id="KW-0690">Ribosome biogenesis</keyword>
<feature type="domain" description="EngC GTPase" evidence="4">
    <location>
        <begin position="89"/>
        <end position="251"/>
    </location>
</feature>
<feature type="binding site" evidence="3">
    <location>
        <position position="277"/>
    </location>
    <ligand>
        <name>Zn(2+)</name>
        <dbReference type="ChEBI" id="CHEBI:29105"/>
    </ligand>
</feature>
<feature type="binding site" evidence="3">
    <location>
        <position position="282"/>
    </location>
    <ligand>
        <name>Zn(2+)</name>
        <dbReference type="ChEBI" id="CHEBI:29105"/>
    </ligand>
</feature>
<comment type="caution">
    <text evidence="6">The sequence shown here is derived from an EMBL/GenBank/DDBJ whole genome shotgun (WGS) entry which is preliminary data.</text>
</comment>
<feature type="binding site" evidence="3">
    <location>
        <position position="290"/>
    </location>
    <ligand>
        <name>Zn(2+)</name>
        <dbReference type="ChEBI" id="CHEBI:29105"/>
    </ligand>
</feature>
<keyword evidence="3" id="KW-0699">rRNA-binding</keyword>
<comment type="subcellular location">
    <subcellularLocation>
        <location evidence="3">Cytoplasm</location>
    </subcellularLocation>
</comment>
<dbReference type="InterPro" id="IPR012340">
    <property type="entry name" value="NA-bd_OB-fold"/>
</dbReference>
<evidence type="ECO:0000313" key="7">
    <source>
        <dbReference type="Proteomes" id="UP000484255"/>
    </source>
</evidence>
<feature type="domain" description="CP-type G" evidence="5">
    <location>
        <begin position="78"/>
        <end position="253"/>
    </location>
</feature>
<proteinExistence type="inferred from homology"/>
<keyword evidence="3" id="KW-0694">RNA-binding</keyword>
<dbReference type="PANTHER" id="PTHR32120:SF11">
    <property type="entry name" value="SMALL RIBOSOMAL SUBUNIT BIOGENESIS GTPASE RSGA 1, MITOCHONDRIAL-RELATED"/>
    <property type="match status" value="1"/>
</dbReference>
<dbReference type="Gene3D" id="2.40.50.140">
    <property type="entry name" value="Nucleic acid-binding proteins"/>
    <property type="match status" value="1"/>
</dbReference>
<comment type="similarity">
    <text evidence="3">Belongs to the TRAFAC class YlqF/YawG GTPase family. RsgA subfamily.</text>
</comment>
<dbReference type="GO" id="GO:0005525">
    <property type="term" value="F:GTP binding"/>
    <property type="evidence" value="ECO:0007669"/>
    <property type="project" value="UniProtKB-UniRule"/>
</dbReference>
<dbReference type="NCBIfam" id="TIGR00157">
    <property type="entry name" value="ribosome small subunit-dependent GTPase A"/>
    <property type="match status" value="1"/>
</dbReference>
<organism evidence="6 7">
    <name type="scientific">Ideonella livida</name>
    <dbReference type="NCBI Taxonomy" id="2707176"/>
    <lineage>
        <taxon>Bacteria</taxon>
        <taxon>Pseudomonadati</taxon>
        <taxon>Pseudomonadota</taxon>
        <taxon>Betaproteobacteria</taxon>
        <taxon>Burkholderiales</taxon>
        <taxon>Sphaerotilaceae</taxon>
        <taxon>Ideonella</taxon>
    </lineage>
</organism>
<dbReference type="PROSITE" id="PS51721">
    <property type="entry name" value="G_CP"/>
    <property type="match status" value="1"/>
</dbReference>
<dbReference type="GO" id="GO:0005737">
    <property type="term" value="C:cytoplasm"/>
    <property type="evidence" value="ECO:0007669"/>
    <property type="project" value="UniProtKB-SubCell"/>
</dbReference>
<dbReference type="SUPFAM" id="SSF52540">
    <property type="entry name" value="P-loop containing nucleoside triphosphate hydrolases"/>
    <property type="match status" value="1"/>
</dbReference>
<comment type="function">
    <text evidence="3">One of several proteins that assist in the late maturation steps of the functional core of the 30S ribosomal subunit. Helps release RbfA from mature subunits. May play a role in the assembly of ribosomal proteins into the subunit. Circularly permuted GTPase that catalyzes slow GTP hydrolysis, GTPase activity is stimulated by the 30S ribosomal subunit.</text>
</comment>
<comment type="cofactor">
    <cofactor evidence="3">
        <name>Zn(2+)</name>
        <dbReference type="ChEBI" id="CHEBI:29105"/>
    </cofactor>
    <text evidence="3">Binds 1 zinc ion per subunit.</text>
</comment>
<dbReference type="EC" id="3.6.1.-" evidence="3"/>
<dbReference type="Gene3D" id="1.10.40.50">
    <property type="entry name" value="Probable gtpase engc, domain 3"/>
    <property type="match status" value="1"/>
</dbReference>
<dbReference type="PROSITE" id="PS50936">
    <property type="entry name" value="ENGC_GTPASE"/>
    <property type="match status" value="1"/>
</dbReference>
<protein>
    <recommendedName>
        <fullName evidence="3">Small ribosomal subunit biogenesis GTPase RsgA</fullName>
        <ecNumber evidence="3">3.6.1.-</ecNumber>
    </recommendedName>
</protein>
<sequence length="323" mass="34363">MKRRSVAGAPAASALAEALVVGAHGRHVVIECADGQRLLAHSRGKKSACVVGDRVRWAPAGDEAVVEGLLPRRNLLMRQDEWRTKSFAANLDRLLVMLAGEPMFSESQLMRALIAAEDAGIEAVLLLNKCDLPAAALARERLAPYRAMGLTVLETALKADPEAARAQLAPVLGGHTTLVLGPSGTGKSTLINLLVPEAAAQVGEISQALNSGRHTTTTSTWYWLGEQATGQAGQDGPAAARGAMIDSPGFQEFGLMHITPERLATLMPDFRALLGGCRFYNCSHRHEPGCAIRAAVESGAVSAQRHRLYEGLWAELETGQRPG</sequence>
<comment type="subunit">
    <text evidence="3">Monomer. Associates with 30S ribosomal subunit, binds 16S rRNA.</text>
</comment>
<dbReference type="GO" id="GO:0003924">
    <property type="term" value="F:GTPase activity"/>
    <property type="evidence" value="ECO:0007669"/>
    <property type="project" value="UniProtKB-UniRule"/>
</dbReference>
<keyword evidence="2 3" id="KW-0342">GTP-binding</keyword>
<reference evidence="6 7" key="1">
    <citation type="submission" date="2020-02" db="EMBL/GenBank/DDBJ databases">
        <title>Ideonella bacterium strain TBM-1.</title>
        <authorList>
            <person name="Chen W.-M."/>
        </authorList>
    </citation>
    <scope>NUCLEOTIDE SEQUENCE [LARGE SCALE GENOMIC DNA]</scope>
    <source>
        <strain evidence="6 7">TBM-1</strain>
    </source>
</reference>
<evidence type="ECO:0000259" key="4">
    <source>
        <dbReference type="PROSITE" id="PS50936"/>
    </source>
</evidence>
<keyword evidence="3" id="KW-0479">Metal-binding</keyword>
<dbReference type="CDD" id="cd01854">
    <property type="entry name" value="YjeQ_EngC"/>
    <property type="match status" value="1"/>
</dbReference>
<accession>A0A7C9TL40</accession>
<dbReference type="HAMAP" id="MF_01820">
    <property type="entry name" value="GTPase_RsgA"/>
    <property type="match status" value="1"/>
</dbReference>
<dbReference type="GO" id="GO:0046872">
    <property type="term" value="F:metal ion binding"/>
    <property type="evidence" value="ECO:0007669"/>
    <property type="project" value="UniProtKB-KW"/>
</dbReference>
<evidence type="ECO:0000256" key="1">
    <source>
        <dbReference type="ARBA" id="ARBA00022741"/>
    </source>
</evidence>
<dbReference type="AlphaFoldDB" id="A0A7C9TL40"/>
<dbReference type="InterPro" id="IPR010914">
    <property type="entry name" value="RsgA_GTPase_dom"/>
</dbReference>